<evidence type="ECO:0000313" key="2">
    <source>
        <dbReference type="EMBL" id="PLC51460.1"/>
    </source>
</evidence>
<gene>
    <name evidence="2" type="ORF">CR159_03635</name>
</gene>
<dbReference type="Proteomes" id="UP000234190">
    <property type="component" value="Unassembled WGS sequence"/>
</dbReference>
<sequence length="76" mass="8726">MPIPSQTLDWSLAPPGWNWAAQDEDGRWFWYSVQPQLGIGGGVWRAPSRAQQYALQESPNPHWHESLRQRPDSPDS</sequence>
<feature type="region of interest" description="Disordered" evidence="1">
    <location>
        <begin position="51"/>
        <end position="76"/>
    </location>
</feature>
<evidence type="ECO:0000256" key="1">
    <source>
        <dbReference type="SAM" id="MobiDB-lite"/>
    </source>
</evidence>
<dbReference type="AlphaFoldDB" id="A0A2N4U8W5"/>
<comment type="caution">
    <text evidence="2">The sequence shown here is derived from an EMBL/GenBank/DDBJ whole genome shotgun (WGS) entry which is preliminary data.</text>
</comment>
<protein>
    <submittedName>
        <fullName evidence="2">Uncharacterized protein</fullName>
    </submittedName>
</protein>
<reference evidence="2 3" key="1">
    <citation type="submission" date="2017-10" db="EMBL/GenBank/DDBJ databases">
        <title>Two draft genome sequences of Pusillimonas sp. strains isolated from a nitrate- and radionuclide-contaminated groundwater in Russia.</title>
        <authorList>
            <person name="Grouzdev D.S."/>
            <person name="Tourova T.P."/>
            <person name="Goeva M.A."/>
            <person name="Babich T.L."/>
            <person name="Sokolova D.S."/>
            <person name="Abdullin R."/>
            <person name="Poltaraus A.B."/>
            <person name="Toshchakov S.V."/>
            <person name="Nazina T.N."/>
        </authorList>
    </citation>
    <scope>NUCLEOTIDE SEQUENCE [LARGE SCALE GENOMIC DNA]</scope>
    <source>
        <strain evidence="2 3">JR1/69-3-13</strain>
    </source>
</reference>
<organism evidence="2 3">
    <name type="scientific">Pollutimonas subterranea</name>
    <dbReference type="NCBI Taxonomy" id="2045210"/>
    <lineage>
        <taxon>Bacteria</taxon>
        <taxon>Pseudomonadati</taxon>
        <taxon>Pseudomonadota</taxon>
        <taxon>Betaproteobacteria</taxon>
        <taxon>Burkholderiales</taxon>
        <taxon>Alcaligenaceae</taxon>
        <taxon>Pollutimonas</taxon>
    </lineage>
</organism>
<feature type="compositionally biased region" description="Basic and acidic residues" evidence="1">
    <location>
        <begin position="62"/>
        <end position="76"/>
    </location>
</feature>
<dbReference type="EMBL" id="PDNW01000002">
    <property type="protein sequence ID" value="PLC51460.1"/>
    <property type="molecule type" value="Genomic_DNA"/>
</dbReference>
<name>A0A2N4U8W5_9BURK</name>
<evidence type="ECO:0000313" key="3">
    <source>
        <dbReference type="Proteomes" id="UP000234190"/>
    </source>
</evidence>
<proteinExistence type="predicted"/>
<keyword evidence="3" id="KW-1185">Reference proteome</keyword>
<accession>A0A2N4U8W5</accession>
<dbReference type="OrthoDB" id="8910756at2"/>